<dbReference type="FunCoup" id="E2BNR2">
    <property type="interactions" value="442"/>
</dbReference>
<dbReference type="PANTHER" id="PTHR46191:SF2">
    <property type="entry name" value="HALOACID DEHALOGENASE-LIKE HYDROLASE DOMAIN-CONTAINING PROTEIN 3"/>
    <property type="match status" value="1"/>
</dbReference>
<dbReference type="NCBIfam" id="TIGR02252">
    <property type="entry name" value="DREG-2"/>
    <property type="match status" value="1"/>
</dbReference>
<dbReference type="Pfam" id="PF00702">
    <property type="entry name" value="Hydrolase"/>
    <property type="match status" value="1"/>
</dbReference>
<gene>
    <name evidence="1" type="ORF">EAI_15337</name>
</gene>
<dbReference type="OrthoDB" id="444127at2759"/>
<dbReference type="InterPro" id="IPR006439">
    <property type="entry name" value="HAD-SF_hydro_IA"/>
</dbReference>
<dbReference type="InterPro" id="IPR036412">
    <property type="entry name" value="HAD-like_sf"/>
</dbReference>
<protein>
    <submittedName>
        <fullName evidence="1">Rhythmically expressed gene 2 protein</fullName>
    </submittedName>
</protein>
<organism evidence="2">
    <name type="scientific">Harpegnathos saltator</name>
    <name type="common">Jerdon's jumping ant</name>
    <dbReference type="NCBI Taxonomy" id="610380"/>
    <lineage>
        <taxon>Eukaryota</taxon>
        <taxon>Metazoa</taxon>
        <taxon>Ecdysozoa</taxon>
        <taxon>Arthropoda</taxon>
        <taxon>Hexapoda</taxon>
        <taxon>Insecta</taxon>
        <taxon>Pterygota</taxon>
        <taxon>Neoptera</taxon>
        <taxon>Endopterygota</taxon>
        <taxon>Hymenoptera</taxon>
        <taxon>Apocrita</taxon>
        <taxon>Aculeata</taxon>
        <taxon>Formicoidea</taxon>
        <taxon>Formicidae</taxon>
        <taxon>Ponerinae</taxon>
        <taxon>Ponerini</taxon>
        <taxon>Harpegnathos</taxon>
    </lineage>
</organism>
<dbReference type="OMA" id="WWRQLIA"/>
<evidence type="ECO:0000313" key="2">
    <source>
        <dbReference type="Proteomes" id="UP000008237"/>
    </source>
</evidence>
<dbReference type="Gene3D" id="3.40.50.1000">
    <property type="entry name" value="HAD superfamily/HAD-like"/>
    <property type="match status" value="1"/>
</dbReference>
<dbReference type="Gene3D" id="1.10.150.720">
    <property type="entry name" value="Haloacid dehalogenase-like hydrolase"/>
    <property type="match status" value="1"/>
</dbReference>
<dbReference type="PANTHER" id="PTHR46191">
    <property type="match status" value="1"/>
</dbReference>
<dbReference type="InterPro" id="IPR044924">
    <property type="entry name" value="HAD-SF_hydro_IA_REG-2-like_cap"/>
</dbReference>
<proteinExistence type="predicted"/>
<dbReference type="InParanoid" id="E2BNR2"/>
<accession>E2BNR2</accession>
<reference evidence="1 2" key="1">
    <citation type="journal article" date="2010" name="Science">
        <title>Genomic comparison of the ants Camponotus floridanus and Harpegnathos saltator.</title>
        <authorList>
            <person name="Bonasio R."/>
            <person name="Zhang G."/>
            <person name="Ye C."/>
            <person name="Mutti N.S."/>
            <person name="Fang X."/>
            <person name="Qin N."/>
            <person name="Donahue G."/>
            <person name="Yang P."/>
            <person name="Li Q."/>
            <person name="Li C."/>
            <person name="Zhang P."/>
            <person name="Huang Z."/>
            <person name="Berger S.L."/>
            <person name="Reinberg D."/>
            <person name="Wang J."/>
            <person name="Liebig J."/>
        </authorList>
    </citation>
    <scope>NUCLEOTIDE SEQUENCE [LARGE SCALE GENOMIC DNA]</scope>
    <source>
        <strain evidence="1 2">R22 G/1</strain>
    </source>
</reference>
<dbReference type="Proteomes" id="UP000008237">
    <property type="component" value="Unassembled WGS sequence"/>
</dbReference>
<name>E2BNR2_HARSA</name>
<dbReference type="AlphaFoldDB" id="E2BNR2"/>
<dbReference type="SFLD" id="SFLDG01129">
    <property type="entry name" value="C1.5:_HAD__Beta-PGM__Phosphata"/>
    <property type="match status" value="1"/>
</dbReference>
<evidence type="ECO:0000313" key="1">
    <source>
        <dbReference type="EMBL" id="EFN82671.1"/>
    </source>
</evidence>
<dbReference type="NCBIfam" id="TIGR01549">
    <property type="entry name" value="HAD-SF-IA-v1"/>
    <property type="match status" value="1"/>
</dbReference>
<dbReference type="GO" id="GO:0005634">
    <property type="term" value="C:nucleus"/>
    <property type="evidence" value="ECO:0007669"/>
    <property type="project" value="TreeGrafter"/>
</dbReference>
<dbReference type="InterPro" id="IPR051828">
    <property type="entry name" value="HAD-like_hydrolase_domain"/>
</dbReference>
<dbReference type="InterPro" id="IPR023214">
    <property type="entry name" value="HAD_sf"/>
</dbReference>
<sequence length="267" mass="30704">MIPRVRPRLVTFDVTGTLLMTKLEHYVDIGRQYGLHVDSLRLARNFKSNFVRLTAEHPNFGRHTGLGWENWWRTIVHEVFKDQHPFVSQDTLNKVMIIPDSTGHPVDVADSLISCYATARCWHTYPGAVELLSFLRSKGIFLGVISNFDQRLESILEDTRIREYFVFVLTSYDFGMEKPSLPIFNEALRLTTLSGKEKILPQEAMHIGDTVDNDYFGAKSASWNALLIKHNEGEKINDKIPKEDVFNNLKELQCYFEKVLASDHVTT</sequence>
<dbReference type="STRING" id="610380.E2BNR2"/>
<dbReference type="SUPFAM" id="SSF56784">
    <property type="entry name" value="HAD-like"/>
    <property type="match status" value="1"/>
</dbReference>
<dbReference type="SFLD" id="SFLDS00003">
    <property type="entry name" value="Haloacid_Dehalogenase"/>
    <property type="match status" value="1"/>
</dbReference>
<dbReference type="InterPro" id="IPR011949">
    <property type="entry name" value="HAD-SF_hydro_IA_REG-2-like"/>
</dbReference>
<keyword evidence="2" id="KW-1185">Reference proteome</keyword>
<dbReference type="EMBL" id="GL449444">
    <property type="protein sequence ID" value="EFN82671.1"/>
    <property type="molecule type" value="Genomic_DNA"/>
</dbReference>